<dbReference type="GO" id="GO:0048255">
    <property type="term" value="P:mRNA stabilization"/>
    <property type="evidence" value="ECO:0007669"/>
    <property type="project" value="InterPro"/>
</dbReference>
<keyword evidence="3 7" id="KW-0999">Mitochondrion inner membrane</keyword>
<sequence>MFMLRYGSRLPGLALSRCPRLAVATIRSLQYSTTDIDDSTVVPWYLRIVEEEKKLNHTLLPSQEHEITFPPNTTESLRDICKFLQDDLYLSDIKIFDLQRNKDIPIKKICQTVILATSKSVKHAQFASMQLNKLIKSQFKVVPHIEGCNTKNITNIKKYRSKKRSMENSINADEAWILMDLHVESVFLNIMTPKKRSELNLEELYDPEYKKIVSLQNDEPIAIDHEDNILIGLRNLARQRKRNYSTISASKEFVSLLRTQDFPKINNYLTRFKPINTLDPLKSIVSTLSNMQQDTSVDIENWKMVFDSFWPLVVISPDFWQLRFKFLTLLNVANPEIYHCRRFFNDYFKLKAYMGCELMKNEIISFLNVLVENKAIAGMTATNEIVSDLLYLMEKTNLDQSIIFDTEIIRPLLHSTIKKDGTGSSSFYEVVYFMTDTRGGFLTSKTLLCVLEMLLETRNYDIFFETWVKCIPLFSHNCALWESFIKLVVASNDLKVMEKMIIDNHLLLLKRNNVSLTQSLKLQIHRLFEAVDQKDTKFTDFKNYMLDLDSHRNSI</sequence>
<accession>H2AMA4</accession>
<dbReference type="AlphaFoldDB" id="H2AMA4"/>
<keyword evidence="6 7" id="KW-0472">Membrane</keyword>
<keyword evidence="10" id="KW-1185">Reference proteome</keyword>
<dbReference type="GO" id="GO:0005743">
    <property type="term" value="C:mitochondrial inner membrane"/>
    <property type="evidence" value="ECO:0007669"/>
    <property type="project" value="UniProtKB-SubCell"/>
</dbReference>
<dbReference type="PANTHER" id="PTHR28087:SF1">
    <property type="entry name" value="ATPASE SYNTHESIS PROTEIN 25, MITOCHONDRIAL"/>
    <property type="match status" value="1"/>
</dbReference>
<dbReference type="EMBL" id="HE650821">
    <property type="protein sequence ID" value="CCF55504.1"/>
    <property type="molecule type" value="Genomic_DNA"/>
</dbReference>
<dbReference type="InParanoid" id="H2AMA4"/>
<comment type="similarity">
    <text evidence="2 7">Belongs to the ATP25 family.</text>
</comment>
<dbReference type="RefSeq" id="XP_003954639.1">
    <property type="nucleotide sequence ID" value="XM_003954590.1"/>
</dbReference>
<evidence type="ECO:0000256" key="4">
    <source>
        <dbReference type="ARBA" id="ARBA00022946"/>
    </source>
</evidence>
<dbReference type="InterPro" id="IPR040152">
    <property type="entry name" value="Atp25"/>
</dbReference>
<evidence type="ECO:0000256" key="7">
    <source>
        <dbReference type="RuleBase" id="RU367062"/>
    </source>
</evidence>
<comment type="function">
    <text evidence="7">Mitochondrial mRNA stabilization factor.</text>
</comment>
<dbReference type="OrthoDB" id="107372at2759"/>
<dbReference type="SUPFAM" id="SSF81301">
    <property type="entry name" value="Nucleotidyltransferase"/>
    <property type="match status" value="1"/>
</dbReference>
<dbReference type="InterPro" id="IPR025210">
    <property type="entry name" value="ATP25_mRNA_stabil_dom"/>
</dbReference>
<dbReference type="Pfam" id="PF02410">
    <property type="entry name" value="RsfS"/>
    <property type="match status" value="1"/>
</dbReference>
<evidence type="ECO:0000256" key="5">
    <source>
        <dbReference type="ARBA" id="ARBA00023128"/>
    </source>
</evidence>
<evidence type="ECO:0000259" key="8">
    <source>
        <dbReference type="Pfam" id="PF13929"/>
    </source>
</evidence>
<dbReference type="KEGG" id="kaf:KAFR_0A00660"/>
<comment type="subcellular location">
    <subcellularLocation>
        <location evidence="1 7">Mitochondrion inner membrane</location>
        <topology evidence="1 7">Peripheral membrane protein</topology>
        <orientation evidence="1 7">Matrix side</orientation>
    </subcellularLocation>
</comment>
<evidence type="ECO:0000256" key="2">
    <source>
        <dbReference type="ARBA" id="ARBA00010787"/>
    </source>
</evidence>
<keyword evidence="4 7" id="KW-0809">Transit peptide</keyword>
<name>H2AMA4_KAZAF</name>
<evidence type="ECO:0000256" key="6">
    <source>
        <dbReference type="ARBA" id="ARBA00023136"/>
    </source>
</evidence>
<protein>
    <recommendedName>
        <fullName evidence="7">ATPase synthesis protein 25</fullName>
    </recommendedName>
</protein>
<feature type="domain" description="ATP25 mRNA stabilisation" evidence="8">
    <location>
        <begin position="253"/>
        <end position="531"/>
    </location>
</feature>
<dbReference type="Gene3D" id="3.30.460.10">
    <property type="entry name" value="Beta Polymerase, domain 2"/>
    <property type="match status" value="1"/>
</dbReference>
<dbReference type="HOGENOM" id="CLU_487522_0_0_1"/>
<organism evidence="9 10">
    <name type="scientific">Kazachstania africana (strain ATCC 22294 / BCRC 22015 / CBS 2517 / CECT 1963 / NBRC 1671 / NRRL Y-8276)</name>
    <name type="common">Yeast</name>
    <name type="synonym">Kluyveromyces africanus</name>
    <dbReference type="NCBI Taxonomy" id="1071382"/>
    <lineage>
        <taxon>Eukaryota</taxon>
        <taxon>Fungi</taxon>
        <taxon>Dikarya</taxon>
        <taxon>Ascomycota</taxon>
        <taxon>Saccharomycotina</taxon>
        <taxon>Saccharomycetes</taxon>
        <taxon>Saccharomycetales</taxon>
        <taxon>Saccharomycetaceae</taxon>
        <taxon>Kazachstania</taxon>
    </lineage>
</organism>
<dbReference type="InterPro" id="IPR043519">
    <property type="entry name" value="NT_sf"/>
</dbReference>
<reference evidence="9 10" key="1">
    <citation type="journal article" date="2011" name="Proc. Natl. Acad. Sci. U.S.A.">
        <title>Evolutionary erosion of yeast sex chromosomes by mating-type switching accidents.</title>
        <authorList>
            <person name="Gordon J.L."/>
            <person name="Armisen D."/>
            <person name="Proux-Wera E."/>
            <person name="Oheigeartaigh S.S."/>
            <person name="Byrne K.P."/>
            <person name="Wolfe K.H."/>
        </authorList>
    </citation>
    <scope>NUCLEOTIDE SEQUENCE [LARGE SCALE GENOMIC DNA]</scope>
    <source>
        <strain evidence="10">ATCC 22294 / BCRC 22015 / CBS 2517 / CECT 1963 / NBRC 1671 / NRRL Y-8276</strain>
    </source>
</reference>
<evidence type="ECO:0000256" key="3">
    <source>
        <dbReference type="ARBA" id="ARBA00022792"/>
    </source>
</evidence>
<dbReference type="Proteomes" id="UP000005220">
    <property type="component" value="Chromosome 1"/>
</dbReference>
<dbReference type="STRING" id="1071382.H2AMA4"/>
<keyword evidence="5 7" id="KW-0496">Mitochondrion</keyword>
<evidence type="ECO:0000313" key="9">
    <source>
        <dbReference type="EMBL" id="CCF55504.1"/>
    </source>
</evidence>
<proteinExistence type="inferred from homology"/>
<evidence type="ECO:0000313" key="10">
    <source>
        <dbReference type="Proteomes" id="UP000005220"/>
    </source>
</evidence>
<evidence type="ECO:0000256" key="1">
    <source>
        <dbReference type="ARBA" id="ARBA00004443"/>
    </source>
</evidence>
<dbReference type="GO" id="GO:0140053">
    <property type="term" value="P:mitochondrial gene expression"/>
    <property type="evidence" value="ECO:0007669"/>
    <property type="project" value="UniProtKB-UniRule"/>
</dbReference>
<dbReference type="GeneID" id="13882156"/>
<dbReference type="FunCoup" id="H2AMA4">
    <property type="interactions" value="100"/>
</dbReference>
<dbReference type="eggNOG" id="ENOG502RGZN">
    <property type="taxonomic scope" value="Eukaryota"/>
</dbReference>
<dbReference type="PANTHER" id="PTHR28087">
    <property type="entry name" value="ATPASE SYNTHESIS PROTEIN 25, MITOCHONDRIAL"/>
    <property type="match status" value="1"/>
</dbReference>
<gene>
    <name evidence="9" type="primary">KAFR0A00660</name>
    <name evidence="9" type="ORF">KAFR_0A00660</name>
</gene>
<dbReference type="Pfam" id="PF13929">
    <property type="entry name" value="mRNA_stabil"/>
    <property type="match status" value="1"/>
</dbReference>